<dbReference type="AlphaFoldDB" id="A0A6M3JKV4"/>
<accession>A0A6M3JKV4</accession>
<reference evidence="1" key="1">
    <citation type="submission" date="2020-03" db="EMBL/GenBank/DDBJ databases">
        <title>The deep terrestrial virosphere.</title>
        <authorList>
            <person name="Holmfeldt K."/>
            <person name="Nilsson E."/>
            <person name="Simone D."/>
            <person name="Lopez-Fernandez M."/>
            <person name="Wu X."/>
            <person name="de Brujin I."/>
            <person name="Lundin D."/>
            <person name="Andersson A."/>
            <person name="Bertilsson S."/>
            <person name="Dopson M."/>
        </authorList>
    </citation>
    <scope>NUCLEOTIDE SEQUENCE</scope>
    <source>
        <strain evidence="1">MM415A03541</strain>
    </source>
</reference>
<dbReference type="InterPro" id="IPR007499">
    <property type="entry name" value="ERF_bacteria_virus"/>
</dbReference>
<evidence type="ECO:0000313" key="1">
    <source>
        <dbReference type="EMBL" id="QJA70839.1"/>
    </source>
</evidence>
<proteinExistence type="predicted"/>
<sequence length="316" mass="35312">MTEEIKVYDKRMSHEIIPHVEQPTSIVMAAISKGYDPAFIEKMMDLAERNEKTEARKAFYNAVADFKKKPPEVLKDKENTQFSKGDKKAMYVSLGNLVKTINPALGEHGLSASWEIEQAEKIIKVTCRLSHRFGHSEAVTMEAPPDTSGGNSKTPIQQIKSTVTYLKAATFESVTGLAASDANLDDDGNLSGNVEYIDEKQQAAITDLLTTTESDVPKFLVFMKVESIDQIKKADYNKAIAPLNTKLSKMTDDQVKRIVKIGAEFQLSLSETNEVINFYIKNNQYGDTYRAGQALIFGFSTILDRFLESREKSDDN</sequence>
<dbReference type="Pfam" id="PF04404">
    <property type="entry name" value="ERF"/>
    <property type="match status" value="1"/>
</dbReference>
<name>A0A6M3JKV4_9ZZZZ</name>
<gene>
    <name evidence="1" type="ORF">MM415A03541_0002</name>
</gene>
<organism evidence="1">
    <name type="scientific">viral metagenome</name>
    <dbReference type="NCBI Taxonomy" id="1070528"/>
    <lineage>
        <taxon>unclassified sequences</taxon>
        <taxon>metagenomes</taxon>
        <taxon>organismal metagenomes</taxon>
    </lineage>
</organism>
<dbReference type="EMBL" id="MT141825">
    <property type="protein sequence ID" value="QJA70839.1"/>
    <property type="molecule type" value="Genomic_DNA"/>
</dbReference>
<protein>
    <submittedName>
        <fullName evidence="1">Putative Erf family protein</fullName>
    </submittedName>
</protein>